<comment type="caution">
    <text evidence="1">The sequence shown here is derived from an EMBL/GenBank/DDBJ whole genome shotgun (WGS) entry which is preliminary data.</text>
</comment>
<accession>A0A8S4EU37</accession>
<name>A0A8S4EU37_PLUXY</name>
<organism evidence="1 2">
    <name type="scientific">Plutella xylostella</name>
    <name type="common">Diamondback moth</name>
    <name type="synonym">Plutella maculipennis</name>
    <dbReference type="NCBI Taxonomy" id="51655"/>
    <lineage>
        <taxon>Eukaryota</taxon>
        <taxon>Metazoa</taxon>
        <taxon>Ecdysozoa</taxon>
        <taxon>Arthropoda</taxon>
        <taxon>Hexapoda</taxon>
        <taxon>Insecta</taxon>
        <taxon>Pterygota</taxon>
        <taxon>Neoptera</taxon>
        <taxon>Endopterygota</taxon>
        <taxon>Lepidoptera</taxon>
        <taxon>Glossata</taxon>
        <taxon>Ditrysia</taxon>
        <taxon>Yponomeutoidea</taxon>
        <taxon>Plutellidae</taxon>
        <taxon>Plutella</taxon>
    </lineage>
</organism>
<protein>
    <submittedName>
        <fullName evidence="1">(diamondback moth) hypothetical protein</fullName>
    </submittedName>
</protein>
<evidence type="ECO:0000313" key="1">
    <source>
        <dbReference type="EMBL" id="CAG9118440.1"/>
    </source>
</evidence>
<gene>
    <name evidence="1" type="ORF">PLXY2_LOCUS6668</name>
</gene>
<reference evidence="1" key="1">
    <citation type="submission" date="2020-11" db="EMBL/GenBank/DDBJ databases">
        <authorList>
            <person name="Whiteford S."/>
        </authorList>
    </citation>
    <scope>NUCLEOTIDE SEQUENCE</scope>
</reference>
<keyword evidence="2" id="KW-1185">Reference proteome</keyword>
<dbReference type="Proteomes" id="UP000653454">
    <property type="component" value="Unassembled WGS sequence"/>
</dbReference>
<evidence type="ECO:0000313" key="2">
    <source>
        <dbReference type="Proteomes" id="UP000653454"/>
    </source>
</evidence>
<dbReference type="EMBL" id="CAJHNJ030000021">
    <property type="protein sequence ID" value="CAG9118440.1"/>
    <property type="molecule type" value="Genomic_DNA"/>
</dbReference>
<proteinExistence type="predicted"/>
<dbReference type="AlphaFoldDB" id="A0A8S4EU37"/>
<sequence length="216" mass="24427">MIAKYDQKSPQDAIMTSPEEANFKNILISIRDKPHIVDETITVKKPRKTHYLLPYTHTDFVSPIDSKPKQAFIDKVPATYVPGKAVKIVSEKSHDEKVSFAESTYSSLDSYLSAKDDVDAELYKRRVSEGNVDAAVPKDTIKKRCSSSTIKKLTGKKNENIKKSRSEVSKLCEKMRNAKLREKDGRNYKTRSCNDIVRLVLTKHGIHVISDTEAIV</sequence>